<protein>
    <submittedName>
        <fullName evidence="6">Putative Transcriptional regulator, merR family</fullName>
    </submittedName>
</protein>
<evidence type="ECO:0000256" key="4">
    <source>
        <dbReference type="ARBA" id="ARBA00023163"/>
    </source>
</evidence>
<dbReference type="GO" id="GO:0003700">
    <property type="term" value="F:DNA-binding transcription factor activity"/>
    <property type="evidence" value="ECO:0007669"/>
    <property type="project" value="InterPro"/>
</dbReference>
<keyword evidence="4" id="KW-0804">Transcription</keyword>
<dbReference type="PROSITE" id="PS50937">
    <property type="entry name" value="HTH_MERR_2"/>
    <property type="match status" value="1"/>
</dbReference>
<feature type="domain" description="HTH merR-type" evidence="5">
    <location>
        <begin position="4"/>
        <end position="74"/>
    </location>
</feature>
<keyword evidence="3" id="KW-0238">DNA-binding</keyword>
<reference evidence="7" key="1">
    <citation type="submission" date="2017-03" db="EMBL/GenBank/DDBJ databases">
        <authorList>
            <person name="Falquet L."/>
            <person name="Falquet L."/>
        </authorList>
    </citation>
    <scope>NUCLEOTIDE SEQUENCE [LARGE SCALE GENOMIC DNA]</scope>
</reference>
<dbReference type="PANTHER" id="PTHR30204:SF69">
    <property type="entry name" value="MERR-FAMILY TRANSCRIPTIONAL REGULATOR"/>
    <property type="match status" value="1"/>
</dbReference>
<dbReference type="InterPro" id="IPR000551">
    <property type="entry name" value="MerR-type_HTH_dom"/>
</dbReference>
<dbReference type="GO" id="GO:0003677">
    <property type="term" value="F:DNA binding"/>
    <property type="evidence" value="ECO:0007669"/>
    <property type="project" value="UniProtKB-KW"/>
</dbReference>
<keyword evidence="1" id="KW-0678">Repressor</keyword>
<sequence>MKNLFSIGEISKIKDITIKTLRYYHKVGILVPRYIDDETGYRYYSIDQFVYIDIIKGCRALGTSIVELQDIFKTCDTDELLKFLEVRKSEAEENITKMKEIIKNIDTLKMNVEYSKSILSNTDIYIKSFEQRYIIVAPCKESGSLKELVYYSNLDKVINDKRDKMAMEKGIIYDVTLDWNLEPKYVFNTFKDDVDIKVEDNVKILPKGRYLTLVYSKENEEERIDKIINYVKENNLKINNFIEVELFNDIFNTESYSCQIQMLIEHL</sequence>
<dbReference type="Gene3D" id="1.10.1660.10">
    <property type="match status" value="1"/>
</dbReference>
<organism evidence="6 7">
    <name type="scientific">Clostridium chauvoei JF4335</name>
    <dbReference type="NCBI Taxonomy" id="1351755"/>
    <lineage>
        <taxon>Bacteria</taxon>
        <taxon>Bacillati</taxon>
        <taxon>Bacillota</taxon>
        <taxon>Clostridia</taxon>
        <taxon>Eubacteriales</taxon>
        <taxon>Clostridiaceae</taxon>
        <taxon>Clostridium</taxon>
    </lineage>
</organism>
<gene>
    <name evidence="6" type="ORF">CCH01_26680</name>
</gene>
<dbReference type="Pfam" id="PF00376">
    <property type="entry name" value="MerR"/>
    <property type="match status" value="1"/>
</dbReference>
<dbReference type="EMBL" id="LT799839">
    <property type="protein sequence ID" value="SLK22989.1"/>
    <property type="molecule type" value="Genomic_DNA"/>
</dbReference>
<dbReference type="InterPro" id="IPR047057">
    <property type="entry name" value="MerR_fam"/>
</dbReference>
<evidence type="ECO:0000313" key="7">
    <source>
        <dbReference type="Proteomes" id="UP000190476"/>
    </source>
</evidence>
<dbReference type="SUPFAM" id="SSF55136">
    <property type="entry name" value="Probable bacterial effector-binding domain"/>
    <property type="match status" value="1"/>
</dbReference>
<evidence type="ECO:0000256" key="2">
    <source>
        <dbReference type="ARBA" id="ARBA00023015"/>
    </source>
</evidence>
<dbReference type="PANTHER" id="PTHR30204">
    <property type="entry name" value="REDOX-CYCLING DRUG-SENSING TRANSCRIPTIONAL ACTIVATOR SOXR"/>
    <property type="match status" value="1"/>
</dbReference>
<name>S6FQ26_9CLOT</name>
<dbReference type="AlphaFoldDB" id="S6FQ26"/>
<keyword evidence="7" id="KW-1185">Reference proteome</keyword>
<dbReference type="OrthoDB" id="9773308at2"/>
<dbReference type="InterPro" id="IPR009061">
    <property type="entry name" value="DNA-bd_dom_put_sf"/>
</dbReference>
<dbReference type="Proteomes" id="UP000190476">
    <property type="component" value="Chromosome I"/>
</dbReference>
<keyword evidence="2" id="KW-0805">Transcription regulation</keyword>
<evidence type="ECO:0000313" key="6">
    <source>
        <dbReference type="EMBL" id="SLK22989.1"/>
    </source>
</evidence>
<evidence type="ECO:0000256" key="1">
    <source>
        <dbReference type="ARBA" id="ARBA00022491"/>
    </source>
</evidence>
<evidence type="ECO:0000256" key="3">
    <source>
        <dbReference type="ARBA" id="ARBA00023125"/>
    </source>
</evidence>
<evidence type="ECO:0000259" key="5">
    <source>
        <dbReference type="PROSITE" id="PS50937"/>
    </source>
</evidence>
<dbReference type="RefSeq" id="WP_021876827.1">
    <property type="nucleotide sequence ID" value="NZ_CBML010000008.1"/>
</dbReference>
<dbReference type="STRING" id="1351755.CCH01_26680"/>
<accession>S6FQ26</accession>
<dbReference type="InterPro" id="IPR011256">
    <property type="entry name" value="Reg_factor_effector_dom_sf"/>
</dbReference>
<dbReference type="SUPFAM" id="SSF46955">
    <property type="entry name" value="Putative DNA-binding domain"/>
    <property type="match status" value="1"/>
</dbReference>
<dbReference type="SMART" id="SM00422">
    <property type="entry name" value="HTH_MERR"/>
    <property type="match status" value="1"/>
</dbReference>
<proteinExistence type="predicted"/>